<proteinExistence type="predicted"/>
<dbReference type="SMART" id="SM00390">
    <property type="entry name" value="GoLoco"/>
    <property type="match status" value="2"/>
</dbReference>
<reference evidence="2" key="2">
    <citation type="submission" date="2025-09" db="UniProtKB">
        <authorList>
            <consortium name="Ensembl"/>
        </authorList>
    </citation>
    <scope>IDENTIFICATION</scope>
</reference>
<evidence type="ECO:0008006" key="4">
    <source>
        <dbReference type="Google" id="ProtNLM"/>
    </source>
</evidence>
<dbReference type="Proteomes" id="UP000261360">
    <property type="component" value="Unplaced"/>
</dbReference>
<feature type="region of interest" description="Disordered" evidence="1">
    <location>
        <begin position="55"/>
        <end position="83"/>
    </location>
</feature>
<dbReference type="PANTHER" id="PTHR47503">
    <property type="entry name" value="PURKINJE CELL PROTEIN 2"/>
    <property type="match status" value="1"/>
</dbReference>
<dbReference type="AlphaFoldDB" id="A0A3B4X2D3"/>
<accession>A0A3B4X2D3</accession>
<evidence type="ECO:0000256" key="1">
    <source>
        <dbReference type="SAM" id="MobiDB-lite"/>
    </source>
</evidence>
<keyword evidence="3" id="KW-1185">Reference proteome</keyword>
<dbReference type="InterPro" id="IPR011990">
    <property type="entry name" value="TPR-like_helical_dom_sf"/>
</dbReference>
<dbReference type="PROSITE" id="PS50877">
    <property type="entry name" value="GOLOCO"/>
    <property type="match status" value="2"/>
</dbReference>
<dbReference type="PANTHER" id="PTHR47503:SF1">
    <property type="entry name" value="PURKINJE CELL PROTEIN 2 HOMOLOG"/>
    <property type="match status" value="1"/>
</dbReference>
<name>A0A3B4X2D3_SERLL</name>
<dbReference type="Pfam" id="PF02188">
    <property type="entry name" value="GoLoco"/>
    <property type="match status" value="1"/>
</dbReference>
<dbReference type="InterPro" id="IPR042168">
    <property type="entry name" value="Pcp2"/>
</dbReference>
<evidence type="ECO:0000313" key="2">
    <source>
        <dbReference type="Ensembl" id="ENSSLDP00000010300.1"/>
    </source>
</evidence>
<dbReference type="Gene3D" id="1.25.40.10">
    <property type="entry name" value="Tetratricopeptide repeat domain"/>
    <property type="match status" value="1"/>
</dbReference>
<reference evidence="2" key="1">
    <citation type="submission" date="2025-08" db="UniProtKB">
        <authorList>
            <consortium name="Ensembl"/>
        </authorList>
    </citation>
    <scope>IDENTIFICATION</scope>
</reference>
<dbReference type="GeneTree" id="ENSGT01030000234854"/>
<dbReference type="GO" id="GO:0005085">
    <property type="term" value="F:guanyl-nucleotide exchange factor activity"/>
    <property type="evidence" value="ECO:0007669"/>
    <property type="project" value="InterPro"/>
</dbReference>
<dbReference type="Ensembl" id="ENSSLDT00000010675.1">
    <property type="protein sequence ID" value="ENSSLDP00000010300.1"/>
    <property type="gene ID" value="ENSSLDG00000008214.1"/>
</dbReference>
<dbReference type="InterPro" id="IPR003109">
    <property type="entry name" value="GoLoco_motif"/>
</dbReference>
<dbReference type="STRING" id="1841481.ENSSLDP00000010300"/>
<organism evidence="2 3">
    <name type="scientific">Seriola lalandi dorsalis</name>
    <dbReference type="NCBI Taxonomy" id="1841481"/>
    <lineage>
        <taxon>Eukaryota</taxon>
        <taxon>Metazoa</taxon>
        <taxon>Chordata</taxon>
        <taxon>Craniata</taxon>
        <taxon>Vertebrata</taxon>
        <taxon>Euteleostomi</taxon>
        <taxon>Actinopterygii</taxon>
        <taxon>Neopterygii</taxon>
        <taxon>Teleostei</taxon>
        <taxon>Neoteleostei</taxon>
        <taxon>Acanthomorphata</taxon>
        <taxon>Carangaria</taxon>
        <taxon>Carangiformes</taxon>
        <taxon>Carangidae</taxon>
        <taxon>Seriola</taxon>
    </lineage>
</organism>
<evidence type="ECO:0000313" key="3">
    <source>
        <dbReference type="Proteomes" id="UP000261360"/>
    </source>
</evidence>
<protein>
    <recommendedName>
        <fullName evidence="4">Purkinje cell protein 2</fullName>
    </recommendedName>
</protein>
<sequence length="109" mass="12319">QAGTEESPDEQQKFMKMISHGQRGRMDDQRCSLNPSKSAPYTEMLFNLLTNTQSQRLDDQRVSLPSLPGLQKDRNDTSTAGGDSNYLCYMVSKVQVGTSHFKEQNILNF</sequence>